<dbReference type="PANTHER" id="PTHR40055:SF1">
    <property type="entry name" value="TRANSCRIPTIONAL REGULATOR YGIV-RELATED"/>
    <property type="match status" value="1"/>
</dbReference>
<dbReference type="SMART" id="SM00342">
    <property type="entry name" value="HTH_ARAC"/>
    <property type="match status" value="1"/>
</dbReference>
<evidence type="ECO:0000313" key="5">
    <source>
        <dbReference type="EMBL" id="CAH0533995.1"/>
    </source>
</evidence>
<evidence type="ECO:0000256" key="1">
    <source>
        <dbReference type="ARBA" id="ARBA00023015"/>
    </source>
</evidence>
<proteinExistence type="predicted"/>
<dbReference type="Pfam" id="PF12833">
    <property type="entry name" value="HTH_18"/>
    <property type="match status" value="1"/>
</dbReference>
<evidence type="ECO:0000256" key="3">
    <source>
        <dbReference type="ARBA" id="ARBA00023163"/>
    </source>
</evidence>
<accession>A0ABN8DVZ4</accession>
<keyword evidence="6" id="KW-1185">Reference proteome</keyword>
<dbReference type="Pfam" id="PF06445">
    <property type="entry name" value="GyrI-like"/>
    <property type="match status" value="1"/>
</dbReference>
<dbReference type="SUPFAM" id="SSF55136">
    <property type="entry name" value="Probable bacterial effector-binding domain"/>
    <property type="match status" value="1"/>
</dbReference>
<dbReference type="EMBL" id="CAKLDI010000001">
    <property type="protein sequence ID" value="CAH0533995.1"/>
    <property type="molecule type" value="Genomic_DNA"/>
</dbReference>
<sequence>MVTDYHQRLRPVIRYLEQHFCDLRSLDEIAAMANLSPFHFHRIFKAVTGEPLNEYLRRLRLEAAAHQLFYQKQSVTEVALNVGFSSSQSLAKAFRLRFGISPSQMRHCDQMETFTEMMRRSKIGHQLRKAGHAGHSTKDYADWRQSSFRSTKMKIETFPAGYLAFIRITGPYGQGYEPVCNQLYGYAQRHNLMQAPWLFIYHDNPEVTPSERCRTDVCILLSEKPATEAGIEVCDFMGGRYATHRQQVEAHAQYAEGWQQLIGEIVAQKLSCDESRPCFELYHSMDPQTGVADVSFCSAISE</sequence>
<dbReference type="InterPro" id="IPR018060">
    <property type="entry name" value="HTH_AraC"/>
</dbReference>
<evidence type="ECO:0000256" key="2">
    <source>
        <dbReference type="ARBA" id="ARBA00023125"/>
    </source>
</evidence>
<dbReference type="PANTHER" id="PTHR40055">
    <property type="entry name" value="TRANSCRIPTIONAL REGULATOR YGIV-RELATED"/>
    <property type="match status" value="1"/>
</dbReference>
<keyword evidence="3" id="KW-0804">Transcription</keyword>
<dbReference type="PROSITE" id="PS01124">
    <property type="entry name" value="HTH_ARAC_FAMILY_2"/>
    <property type="match status" value="1"/>
</dbReference>
<dbReference type="InterPro" id="IPR009057">
    <property type="entry name" value="Homeodomain-like_sf"/>
</dbReference>
<evidence type="ECO:0000259" key="4">
    <source>
        <dbReference type="PROSITE" id="PS01124"/>
    </source>
</evidence>
<dbReference type="Gene3D" id="1.10.10.60">
    <property type="entry name" value="Homeodomain-like"/>
    <property type="match status" value="2"/>
</dbReference>
<keyword evidence="2" id="KW-0238">DNA-binding</keyword>
<reference evidence="5" key="1">
    <citation type="submission" date="2021-11" db="EMBL/GenBank/DDBJ databases">
        <authorList>
            <person name="Rodrigo-Torres L."/>
            <person name="Arahal R. D."/>
            <person name="Lucena T."/>
        </authorList>
    </citation>
    <scope>NUCLEOTIDE SEQUENCE</scope>
    <source>
        <strain evidence="5">CECT 7929</strain>
    </source>
</reference>
<feature type="domain" description="HTH araC/xylS-type" evidence="4">
    <location>
        <begin position="10"/>
        <end position="108"/>
    </location>
</feature>
<organism evidence="5 6">
    <name type="scientific">Vibrio stylophorae</name>
    <dbReference type="NCBI Taxonomy" id="659351"/>
    <lineage>
        <taxon>Bacteria</taxon>
        <taxon>Pseudomonadati</taxon>
        <taxon>Pseudomonadota</taxon>
        <taxon>Gammaproteobacteria</taxon>
        <taxon>Vibrionales</taxon>
        <taxon>Vibrionaceae</taxon>
        <taxon>Vibrio</taxon>
    </lineage>
</organism>
<dbReference type="Gene3D" id="3.20.80.10">
    <property type="entry name" value="Regulatory factor, effector binding domain"/>
    <property type="match status" value="1"/>
</dbReference>
<keyword evidence="1" id="KW-0805">Transcription regulation</keyword>
<dbReference type="PROSITE" id="PS00041">
    <property type="entry name" value="HTH_ARAC_FAMILY_1"/>
    <property type="match status" value="1"/>
</dbReference>
<dbReference type="InterPro" id="IPR029442">
    <property type="entry name" value="GyrI-like"/>
</dbReference>
<evidence type="ECO:0000313" key="6">
    <source>
        <dbReference type="Proteomes" id="UP000838672"/>
    </source>
</evidence>
<dbReference type="InterPro" id="IPR018062">
    <property type="entry name" value="HTH_AraC-typ_CS"/>
</dbReference>
<comment type="caution">
    <text evidence="5">The sequence shown here is derived from an EMBL/GenBank/DDBJ whole genome shotgun (WGS) entry which is preliminary data.</text>
</comment>
<gene>
    <name evidence="5" type="primary">sbmC</name>
    <name evidence="5" type="ORF">VST7929_01877</name>
</gene>
<dbReference type="RefSeq" id="WP_237466406.1">
    <property type="nucleotide sequence ID" value="NZ_CAKLDI010000001.1"/>
</dbReference>
<name>A0ABN8DVZ4_9VIBR</name>
<dbReference type="SMART" id="SM00871">
    <property type="entry name" value="AraC_E_bind"/>
    <property type="match status" value="1"/>
</dbReference>
<dbReference type="Proteomes" id="UP000838672">
    <property type="component" value="Unassembled WGS sequence"/>
</dbReference>
<dbReference type="SUPFAM" id="SSF46689">
    <property type="entry name" value="Homeodomain-like"/>
    <property type="match status" value="2"/>
</dbReference>
<dbReference type="InterPro" id="IPR050908">
    <property type="entry name" value="SmbC-like"/>
</dbReference>
<protein>
    <submittedName>
        <fullName evidence="5">DNA gyrase inhibitor</fullName>
    </submittedName>
</protein>
<dbReference type="InterPro" id="IPR011256">
    <property type="entry name" value="Reg_factor_effector_dom_sf"/>
</dbReference>
<dbReference type="InterPro" id="IPR010499">
    <property type="entry name" value="AraC_E-bd"/>
</dbReference>